<evidence type="ECO:0000256" key="1">
    <source>
        <dbReference type="SAM" id="MobiDB-lite"/>
    </source>
</evidence>
<proteinExistence type="predicted"/>
<name>A0A8R2M5K5_BOMMO</name>
<reference evidence="3" key="1">
    <citation type="journal article" date="2008" name="Insect Biochem. Mol. Biol.">
        <title>The genome of a lepidopteran model insect, the silkworm Bombyx mori.</title>
        <authorList>
            <consortium name="International Silkworm Genome Consortium"/>
        </authorList>
    </citation>
    <scope>NUCLEOTIDE SEQUENCE [LARGE SCALE GENOMIC DNA]</scope>
    <source>
        <strain evidence="3">p50T</strain>
    </source>
</reference>
<feature type="compositionally biased region" description="Low complexity" evidence="1">
    <location>
        <begin position="197"/>
        <end position="209"/>
    </location>
</feature>
<feature type="region of interest" description="Disordered" evidence="1">
    <location>
        <begin position="164"/>
        <end position="228"/>
    </location>
</feature>
<dbReference type="EnsemblMetazoa" id="XM_038019247.1">
    <property type="protein sequence ID" value="XP_037875175.1"/>
    <property type="gene ID" value="LOC101746356"/>
</dbReference>
<evidence type="ECO:0000313" key="3">
    <source>
        <dbReference type="Proteomes" id="UP000005204"/>
    </source>
</evidence>
<dbReference type="AlphaFoldDB" id="A0A8R2M5K5"/>
<accession>A0A8R2M5K5</accession>
<feature type="compositionally biased region" description="Polar residues" evidence="1">
    <location>
        <begin position="323"/>
        <end position="333"/>
    </location>
</feature>
<dbReference type="Proteomes" id="UP000005204">
    <property type="component" value="Unassembled WGS sequence"/>
</dbReference>
<organism evidence="2 3">
    <name type="scientific">Bombyx mori</name>
    <name type="common">Silk moth</name>
    <dbReference type="NCBI Taxonomy" id="7091"/>
    <lineage>
        <taxon>Eukaryota</taxon>
        <taxon>Metazoa</taxon>
        <taxon>Ecdysozoa</taxon>
        <taxon>Arthropoda</taxon>
        <taxon>Hexapoda</taxon>
        <taxon>Insecta</taxon>
        <taxon>Pterygota</taxon>
        <taxon>Neoptera</taxon>
        <taxon>Endopterygota</taxon>
        <taxon>Lepidoptera</taxon>
        <taxon>Glossata</taxon>
        <taxon>Ditrysia</taxon>
        <taxon>Bombycoidea</taxon>
        <taxon>Bombycidae</taxon>
        <taxon>Bombycinae</taxon>
        <taxon>Bombyx</taxon>
    </lineage>
</organism>
<sequence length="357" mass="39058">METYHWLLCVTSLRRLLGSATFSLALVTVRDKIKIRSHQIKRKIQVEFEPFAGSPPPPEDSFFYIRYPKSDILFGKPTNSQDALVNETKEVTAASAFNVVKEKDWSKHTKPCQDVLHGIAPINTAVNSVTKPKPAGTDDGFKGEGAACGTSVVKVAHQMISSRSPRGFTVASPSEDATAPDPQHYNLMARRGSKSLPATPAHSPHSSPTTRRKKNGNRRGGEREYPWPANGAARMVASPTASLFAPPIPVARPYFTSPFEPTEDPSNRSWLSIALLGFKKELATSTSTLAEEDLLELRSQAGSLAESVESLGPAPKNKAPENPHQQHASPTKTKPNHSFLPKPSELREMNFWSPTSM</sequence>
<reference evidence="2" key="2">
    <citation type="submission" date="2022-06" db="UniProtKB">
        <authorList>
            <consortium name="EnsemblMetazoa"/>
        </authorList>
    </citation>
    <scope>IDENTIFICATION</scope>
    <source>
        <strain evidence="2">p50T (Dazao)</strain>
    </source>
</reference>
<evidence type="ECO:0000313" key="2">
    <source>
        <dbReference type="EnsemblMetazoa" id="XP_037875175.1"/>
    </source>
</evidence>
<feature type="region of interest" description="Disordered" evidence="1">
    <location>
        <begin position="305"/>
        <end position="357"/>
    </location>
</feature>
<protein>
    <submittedName>
        <fullName evidence="2">Uncharacterized protein</fullName>
    </submittedName>
</protein>
<keyword evidence="3" id="KW-1185">Reference proteome</keyword>